<feature type="compositionally biased region" description="Acidic residues" evidence="1">
    <location>
        <begin position="11"/>
        <end position="25"/>
    </location>
</feature>
<protein>
    <submittedName>
        <fullName evidence="2">Uncharacterized protein</fullName>
    </submittedName>
</protein>
<accession>A0A8J5XJE3</accession>
<evidence type="ECO:0000313" key="3">
    <source>
        <dbReference type="Proteomes" id="UP000751190"/>
    </source>
</evidence>
<organism evidence="2 3">
    <name type="scientific">Diacronema lutheri</name>
    <name type="common">Unicellular marine alga</name>
    <name type="synonym">Monochrysis lutheri</name>
    <dbReference type="NCBI Taxonomy" id="2081491"/>
    <lineage>
        <taxon>Eukaryota</taxon>
        <taxon>Haptista</taxon>
        <taxon>Haptophyta</taxon>
        <taxon>Pavlovophyceae</taxon>
        <taxon>Pavlovales</taxon>
        <taxon>Pavlovaceae</taxon>
        <taxon>Diacronema</taxon>
    </lineage>
</organism>
<reference evidence="2" key="1">
    <citation type="submission" date="2021-05" db="EMBL/GenBank/DDBJ databases">
        <title>The genome of the haptophyte Pavlova lutheri (Diacronema luteri, Pavlovales) - a model for lipid biosynthesis in eukaryotic algae.</title>
        <authorList>
            <person name="Hulatt C.J."/>
            <person name="Posewitz M.C."/>
        </authorList>
    </citation>
    <scope>NUCLEOTIDE SEQUENCE</scope>
    <source>
        <strain evidence="2">NIVA-4/92</strain>
    </source>
</reference>
<comment type="caution">
    <text evidence="2">The sequence shown here is derived from an EMBL/GenBank/DDBJ whole genome shotgun (WGS) entry which is preliminary data.</text>
</comment>
<dbReference type="Gene3D" id="2.30.30.140">
    <property type="match status" value="1"/>
</dbReference>
<dbReference type="SUPFAM" id="SSF63748">
    <property type="entry name" value="Tudor/PWWP/MBT"/>
    <property type="match status" value="1"/>
</dbReference>
<evidence type="ECO:0000313" key="2">
    <source>
        <dbReference type="EMBL" id="KAG8470291.1"/>
    </source>
</evidence>
<feature type="region of interest" description="Disordered" evidence="1">
    <location>
        <begin position="1"/>
        <end position="36"/>
    </location>
</feature>
<name>A0A8J5XJE3_DIALT</name>
<dbReference type="Proteomes" id="UP000751190">
    <property type="component" value="Unassembled WGS sequence"/>
</dbReference>
<gene>
    <name evidence="2" type="ORF">KFE25_008712</name>
</gene>
<dbReference type="AlphaFoldDB" id="A0A8J5XJE3"/>
<sequence length="212" mass="22526">MGRVATGQDGGEAEGEAAEVEDGESEGGARGGAPRQARAQSVAAAAASVAALERQAAPQVGDAVISHHFNACFYRATVVAFNSSTFEFTVAWEDGDTTGTVQPYEKVSLDCTPDPTDIGVGSIVLFTQGKYVFAQGVHEALHDRYHEGRVSEIRRPSDGGEPVYVGEHMHGEEDGKMISYDGYEPQFERTLAELRVCGNLMASIAVEQSDAP</sequence>
<keyword evidence="3" id="KW-1185">Reference proteome</keyword>
<proteinExistence type="predicted"/>
<evidence type="ECO:0000256" key="1">
    <source>
        <dbReference type="SAM" id="MobiDB-lite"/>
    </source>
</evidence>
<dbReference type="EMBL" id="JAGTXO010000001">
    <property type="protein sequence ID" value="KAG8470291.1"/>
    <property type="molecule type" value="Genomic_DNA"/>
</dbReference>